<accession>A0A0G4HTT6</accession>
<protein>
    <submittedName>
        <fullName evidence="1">Uncharacterized protein</fullName>
    </submittedName>
</protein>
<gene>
    <name evidence="1" type="ORF">Cvel_31575</name>
</gene>
<organism evidence="1">
    <name type="scientific">Chromera velia CCMP2878</name>
    <dbReference type="NCBI Taxonomy" id="1169474"/>
    <lineage>
        <taxon>Eukaryota</taxon>
        <taxon>Sar</taxon>
        <taxon>Alveolata</taxon>
        <taxon>Colpodellida</taxon>
        <taxon>Chromeraceae</taxon>
        <taxon>Chromera</taxon>
    </lineage>
</organism>
<name>A0A0G4HTT6_9ALVE</name>
<proteinExistence type="predicted"/>
<evidence type="ECO:0000313" key="1">
    <source>
        <dbReference type="EMBL" id="CEM47822.1"/>
    </source>
</evidence>
<dbReference type="EMBL" id="CDMZ01003852">
    <property type="protein sequence ID" value="CEM47822.1"/>
    <property type="molecule type" value="Genomic_DNA"/>
</dbReference>
<feature type="non-terminal residue" evidence="1">
    <location>
        <position position="1"/>
    </location>
</feature>
<reference evidence="1" key="1">
    <citation type="submission" date="2014-11" db="EMBL/GenBank/DDBJ databases">
        <authorList>
            <person name="Otto D Thomas"/>
            <person name="Naeem Raeece"/>
        </authorList>
    </citation>
    <scope>NUCLEOTIDE SEQUENCE</scope>
</reference>
<sequence length="56" mass="6106">VRISRNVLWGRGTTGSKVLTRCKKLEEQWYLPGPPTAGVFRELGATGWLGCSCVGL</sequence>
<dbReference type="VEuPathDB" id="CryptoDB:Cvel_31575"/>
<dbReference type="AlphaFoldDB" id="A0A0G4HTT6"/>